<dbReference type="Gene3D" id="2.30.42.10">
    <property type="match status" value="4"/>
</dbReference>
<dbReference type="CDD" id="cd06768">
    <property type="entry name" value="PDZ_NHERF-like"/>
    <property type="match status" value="3"/>
</dbReference>
<gene>
    <name evidence="13" type="ORF">KUDE01_023191</name>
</gene>
<keyword evidence="6" id="KW-0375">Hydrogen ion transport</keyword>
<proteinExistence type="inferred from homology"/>
<feature type="domain" description="PDZ" evidence="12">
    <location>
        <begin position="179"/>
        <end position="260"/>
    </location>
</feature>
<dbReference type="Pfam" id="PF00595">
    <property type="entry name" value="PDZ"/>
    <property type="match status" value="4"/>
</dbReference>
<dbReference type="GO" id="GO:0015078">
    <property type="term" value="F:proton transmembrane transporter activity"/>
    <property type="evidence" value="ECO:0007669"/>
    <property type="project" value="InterPro"/>
</dbReference>
<dbReference type="GO" id="GO:0015986">
    <property type="term" value="P:proton motive force-driven ATP synthesis"/>
    <property type="evidence" value="ECO:0007669"/>
    <property type="project" value="InterPro"/>
</dbReference>
<evidence type="ECO:0000256" key="3">
    <source>
        <dbReference type="ARBA" id="ARBA00022448"/>
    </source>
</evidence>
<keyword evidence="10" id="KW-0066">ATP synthesis</keyword>
<reference evidence="13" key="1">
    <citation type="submission" date="2023-04" db="EMBL/GenBank/DDBJ databases">
        <title>Chromosome-level genome of Chaenocephalus aceratus.</title>
        <authorList>
            <person name="Park H."/>
        </authorList>
    </citation>
    <scope>NUCLEOTIDE SEQUENCE</scope>
    <source>
        <strain evidence="13">DE</strain>
        <tissue evidence="13">Muscle</tissue>
    </source>
</reference>
<evidence type="ECO:0000256" key="9">
    <source>
        <dbReference type="ARBA" id="ARBA00023136"/>
    </source>
</evidence>
<name>A0AAD9EUZ3_DISEL</name>
<comment type="caution">
    <text evidence="13">The sequence shown here is derived from an EMBL/GenBank/DDBJ whole genome shotgun (WGS) entry which is preliminary data.</text>
</comment>
<dbReference type="AlphaFoldDB" id="A0AAD9EUZ3"/>
<sequence length="656" mass="71269">MTEMSDYEMSLPIYCSAKANKVIMQYVFQGLEIIRLTETFTFNPKEGIDNPVMVTIEDADSVSTPSPRLCVLKRGEGESYGFNLRVERGRQGHIVRNVVSGGVAGFSGLKDGDRLLEVNNCFVEDVPHPEVAGKIRLSGNQLCLLLLDGEEYEQAVSRGEDLQSLVSAHKGEGCRPPRLCHITRDPASGLGINFTPVEGEKGRFSVSLAAGGAAEKAGVCKGDHLVWIDGATVSDLTHSALSRMMKKCGNHITILVIDGESEKNYLRQRRPILPAMAVPHNLPHRARRLHLVSEGDGYGFLLRLEKAASGRKSHVLRAMESGSPAEKAGMKDGELLLEVNGEAVESLKHEEIVDSVRQSGEQISLTTITLVGLEFYTQLGLSPLLFCEDAAVEREKESSVSASAAEQAPQKEMDDSCKPRHCSVRKGPLGFGFNLDSVPQGTGTFISQMAFGGSGQRAGLCVGDVVMEVDGQNVEDKSLEDVIMLVKEGGHFISLLVMYKTNMRHEQTDTPTRDIPDSEAVVWSADVTGPSAGGDIQSANRFRGRVSIDKRFNMAQAVQKLVSKVPTLIGASLNYTKPRLAKFWYYARVELTPPSPAEIPKAIEGAANLLKGFQSGRLGQLTVKDALRNGLVATEVMMWFYIGECIGKGGIIGYDV</sequence>
<evidence type="ECO:0000259" key="12">
    <source>
        <dbReference type="PROSITE" id="PS50106"/>
    </source>
</evidence>
<dbReference type="GO" id="GO:0045259">
    <property type="term" value="C:proton-transporting ATP synthase complex"/>
    <property type="evidence" value="ECO:0007669"/>
    <property type="project" value="UniProtKB-KW"/>
</dbReference>
<dbReference type="SMART" id="SM00228">
    <property type="entry name" value="PDZ"/>
    <property type="match status" value="4"/>
</dbReference>
<dbReference type="SUPFAM" id="SSF50156">
    <property type="entry name" value="PDZ domain-like"/>
    <property type="match status" value="4"/>
</dbReference>
<dbReference type="PANTHER" id="PTHR14191:SF20">
    <property type="entry name" value="NA(+)_H(+) EXCHANGE REGULATORY COFACTOR NHE-RF4"/>
    <property type="match status" value="1"/>
</dbReference>
<protein>
    <submittedName>
        <fullName evidence="13">Na(+)/H(+) exchange regulatory cofactor NHE-RF3</fullName>
    </submittedName>
</protein>
<dbReference type="InterPro" id="IPR001478">
    <property type="entry name" value="PDZ"/>
</dbReference>
<evidence type="ECO:0000256" key="10">
    <source>
        <dbReference type="ARBA" id="ARBA00023310"/>
    </source>
</evidence>
<dbReference type="GO" id="GO:0043495">
    <property type="term" value="F:protein-membrane adaptor activity"/>
    <property type="evidence" value="ECO:0007669"/>
    <property type="project" value="TreeGrafter"/>
</dbReference>
<evidence type="ECO:0000313" key="13">
    <source>
        <dbReference type="EMBL" id="KAK1882408.1"/>
    </source>
</evidence>
<dbReference type="InterPro" id="IPR036034">
    <property type="entry name" value="PDZ_sf"/>
</dbReference>
<evidence type="ECO:0000256" key="6">
    <source>
        <dbReference type="ARBA" id="ARBA00022781"/>
    </source>
</evidence>
<dbReference type="PROSITE" id="PS50106">
    <property type="entry name" value="PDZ"/>
    <property type="match status" value="4"/>
</dbReference>
<feature type="region of interest" description="Disordered" evidence="11">
    <location>
        <begin position="398"/>
        <end position="419"/>
    </location>
</feature>
<keyword evidence="3" id="KW-0813">Transport</keyword>
<dbReference type="EMBL" id="JASDAP010000023">
    <property type="protein sequence ID" value="KAK1882408.1"/>
    <property type="molecule type" value="Genomic_DNA"/>
</dbReference>
<evidence type="ECO:0000256" key="11">
    <source>
        <dbReference type="SAM" id="MobiDB-lite"/>
    </source>
</evidence>
<dbReference type="Pfam" id="PF04718">
    <property type="entry name" value="ATP-synt_G"/>
    <property type="match status" value="1"/>
</dbReference>
<organism evidence="13 14">
    <name type="scientific">Dissostichus eleginoides</name>
    <name type="common">Patagonian toothfish</name>
    <name type="synonym">Dissostichus amissus</name>
    <dbReference type="NCBI Taxonomy" id="100907"/>
    <lineage>
        <taxon>Eukaryota</taxon>
        <taxon>Metazoa</taxon>
        <taxon>Chordata</taxon>
        <taxon>Craniata</taxon>
        <taxon>Vertebrata</taxon>
        <taxon>Euteleostomi</taxon>
        <taxon>Actinopterygii</taxon>
        <taxon>Neopterygii</taxon>
        <taxon>Teleostei</taxon>
        <taxon>Neoteleostei</taxon>
        <taxon>Acanthomorphata</taxon>
        <taxon>Eupercaria</taxon>
        <taxon>Perciformes</taxon>
        <taxon>Notothenioidei</taxon>
        <taxon>Nototheniidae</taxon>
        <taxon>Dissostichus</taxon>
    </lineage>
</organism>
<evidence type="ECO:0000256" key="4">
    <source>
        <dbReference type="ARBA" id="ARBA00022547"/>
    </source>
</evidence>
<comment type="similarity">
    <text evidence="2">Belongs to the ATPase g subunit family.</text>
</comment>
<evidence type="ECO:0000256" key="8">
    <source>
        <dbReference type="ARBA" id="ARBA00023128"/>
    </source>
</evidence>
<keyword evidence="9" id="KW-0472">Membrane</keyword>
<dbReference type="GO" id="GO:0005102">
    <property type="term" value="F:signaling receptor binding"/>
    <property type="evidence" value="ECO:0007669"/>
    <property type="project" value="TreeGrafter"/>
</dbReference>
<keyword evidence="4" id="KW-0138">CF(0)</keyword>
<evidence type="ECO:0000256" key="1">
    <source>
        <dbReference type="ARBA" id="ARBA00004325"/>
    </source>
</evidence>
<feature type="domain" description="PDZ" evidence="12">
    <location>
        <begin position="421"/>
        <end position="501"/>
    </location>
</feature>
<dbReference type="PANTHER" id="PTHR14191">
    <property type="entry name" value="PDZ DOMAIN CONTAINING PROTEIN"/>
    <property type="match status" value="1"/>
</dbReference>
<evidence type="ECO:0000256" key="2">
    <source>
        <dbReference type="ARBA" id="ARBA00005699"/>
    </source>
</evidence>
<feature type="domain" description="PDZ" evidence="12">
    <location>
        <begin position="286"/>
        <end position="365"/>
    </location>
</feature>
<evidence type="ECO:0000313" key="14">
    <source>
        <dbReference type="Proteomes" id="UP001228049"/>
    </source>
</evidence>
<dbReference type="Proteomes" id="UP001228049">
    <property type="component" value="Unassembled WGS sequence"/>
</dbReference>
<evidence type="ECO:0000256" key="5">
    <source>
        <dbReference type="ARBA" id="ARBA00022737"/>
    </source>
</evidence>
<keyword evidence="8" id="KW-0496">Mitochondrion</keyword>
<dbReference type="GO" id="GO:0016324">
    <property type="term" value="C:apical plasma membrane"/>
    <property type="evidence" value="ECO:0007669"/>
    <property type="project" value="TreeGrafter"/>
</dbReference>
<dbReference type="GO" id="GO:0072659">
    <property type="term" value="P:protein localization to plasma membrane"/>
    <property type="evidence" value="ECO:0007669"/>
    <property type="project" value="TreeGrafter"/>
</dbReference>
<feature type="domain" description="PDZ" evidence="12">
    <location>
        <begin position="68"/>
        <end position="150"/>
    </location>
</feature>
<keyword evidence="5" id="KW-0677">Repeat</keyword>
<evidence type="ECO:0000256" key="7">
    <source>
        <dbReference type="ARBA" id="ARBA00023065"/>
    </source>
</evidence>
<dbReference type="GO" id="GO:0031966">
    <property type="term" value="C:mitochondrial membrane"/>
    <property type="evidence" value="ECO:0007669"/>
    <property type="project" value="UniProtKB-SubCell"/>
</dbReference>
<feature type="compositionally biased region" description="Low complexity" evidence="11">
    <location>
        <begin position="399"/>
        <end position="408"/>
    </location>
</feature>
<feature type="compositionally biased region" description="Basic and acidic residues" evidence="11">
    <location>
        <begin position="409"/>
        <end position="418"/>
    </location>
</feature>
<dbReference type="InterPro" id="IPR006808">
    <property type="entry name" value="ATP_synth_F0_gsu_mt"/>
</dbReference>
<accession>A0AAD9EUZ3</accession>
<dbReference type="InterPro" id="IPR051067">
    <property type="entry name" value="NHER"/>
</dbReference>
<keyword evidence="14" id="KW-1185">Reference proteome</keyword>
<comment type="subcellular location">
    <subcellularLocation>
        <location evidence="1">Mitochondrion membrane</location>
    </subcellularLocation>
</comment>
<keyword evidence="7" id="KW-0406">Ion transport</keyword>